<proteinExistence type="predicted"/>
<evidence type="ECO:0000313" key="1">
    <source>
        <dbReference type="EMBL" id="GAH26883.1"/>
    </source>
</evidence>
<name>X1G1H6_9ZZZZ</name>
<organism evidence="1">
    <name type="scientific">marine sediment metagenome</name>
    <dbReference type="NCBI Taxonomy" id="412755"/>
    <lineage>
        <taxon>unclassified sequences</taxon>
        <taxon>metagenomes</taxon>
        <taxon>ecological metagenomes</taxon>
    </lineage>
</organism>
<accession>X1G1H6</accession>
<sequence length="121" mass="14209">MTVPIPVKIFLKKIKLKSVEYIFSIATRGGIKCFAFKKINQILKRNRKCLDSTFILTMINNDPKFKVYEIPTSENISKVESKIQTRLDSISKIIINKERYKEKDSDYIDFPFIKPVNFLLE</sequence>
<dbReference type="AlphaFoldDB" id="X1G1H6"/>
<reference evidence="1" key="1">
    <citation type="journal article" date="2014" name="Front. Microbiol.">
        <title>High frequency of phylogenetically diverse reductive dehalogenase-homologous genes in deep subseafloor sedimentary metagenomes.</title>
        <authorList>
            <person name="Kawai M."/>
            <person name="Futagami T."/>
            <person name="Toyoda A."/>
            <person name="Takaki Y."/>
            <person name="Nishi S."/>
            <person name="Hori S."/>
            <person name="Arai W."/>
            <person name="Tsubouchi T."/>
            <person name="Morono Y."/>
            <person name="Uchiyama I."/>
            <person name="Ito T."/>
            <person name="Fujiyama A."/>
            <person name="Inagaki F."/>
            <person name="Takami H."/>
        </authorList>
    </citation>
    <scope>NUCLEOTIDE SEQUENCE</scope>
    <source>
        <strain evidence="1">Expedition CK06-06</strain>
    </source>
</reference>
<protein>
    <submittedName>
        <fullName evidence="1">Uncharacterized protein</fullName>
    </submittedName>
</protein>
<comment type="caution">
    <text evidence="1">The sequence shown here is derived from an EMBL/GenBank/DDBJ whole genome shotgun (WGS) entry which is preliminary data.</text>
</comment>
<dbReference type="EMBL" id="BARU01005111">
    <property type="protein sequence ID" value="GAH26883.1"/>
    <property type="molecule type" value="Genomic_DNA"/>
</dbReference>
<gene>
    <name evidence="1" type="ORF">S03H2_09848</name>
</gene>